<proteinExistence type="predicted"/>
<organism evidence="1 2">
    <name type="scientific">Caerostris darwini</name>
    <dbReference type="NCBI Taxonomy" id="1538125"/>
    <lineage>
        <taxon>Eukaryota</taxon>
        <taxon>Metazoa</taxon>
        <taxon>Ecdysozoa</taxon>
        <taxon>Arthropoda</taxon>
        <taxon>Chelicerata</taxon>
        <taxon>Arachnida</taxon>
        <taxon>Araneae</taxon>
        <taxon>Araneomorphae</taxon>
        <taxon>Entelegynae</taxon>
        <taxon>Araneoidea</taxon>
        <taxon>Araneidae</taxon>
        <taxon>Caerostris</taxon>
    </lineage>
</organism>
<gene>
    <name evidence="1" type="primary">pol_4146</name>
    <name evidence="1" type="ORF">CDAR_226291</name>
</gene>
<accession>A0AAV4UL45</accession>
<name>A0AAV4UL45_9ARAC</name>
<dbReference type="AlphaFoldDB" id="A0AAV4UL45"/>
<comment type="caution">
    <text evidence="1">The sequence shown here is derived from an EMBL/GenBank/DDBJ whole genome shotgun (WGS) entry which is preliminary data.</text>
</comment>
<evidence type="ECO:0000313" key="2">
    <source>
        <dbReference type="Proteomes" id="UP001054837"/>
    </source>
</evidence>
<dbReference type="Proteomes" id="UP001054837">
    <property type="component" value="Unassembled WGS sequence"/>
</dbReference>
<keyword evidence="2" id="KW-1185">Reference proteome</keyword>
<protein>
    <submittedName>
        <fullName evidence="1">Gag-Pol polyprotein</fullName>
    </submittedName>
</protein>
<dbReference type="EMBL" id="BPLQ01011521">
    <property type="protein sequence ID" value="GIY58642.1"/>
    <property type="molecule type" value="Genomic_DNA"/>
</dbReference>
<sequence>MISTAVKKRVELKQDQRIFYYDKNRKKRYFTSVQKVWVILHSISNPHRNKTSKCMPKRDEPYVIFTQRSPVSCEVAYADSSDKSIGTYHISGLKPLTDVKTTPNCASEEKRKA</sequence>
<evidence type="ECO:0000313" key="1">
    <source>
        <dbReference type="EMBL" id="GIY58642.1"/>
    </source>
</evidence>
<reference evidence="1 2" key="1">
    <citation type="submission" date="2021-06" db="EMBL/GenBank/DDBJ databases">
        <title>Caerostris darwini draft genome.</title>
        <authorList>
            <person name="Kono N."/>
            <person name="Arakawa K."/>
        </authorList>
    </citation>
    <scope>NUCLEOTIDE SEQUENCE [LARGE SCALE GENOMIC DNA]</scope>
</reference>